<dbReference type="Pfam" id="PF00892">
    <property type="entry name" value="EamA"/>
    <property type="match status" value="1"/>
</dbReference>
<feature type="signal peptide" evidence="7">
    <location>
        <begin position="1"/>
        <end position="22"/>
    </location>
</feature>
<keyword evidence="3 6" id="KW-0812">Transmembrane</keyword>
<feature type="transmembrane region" description="Helical" evidence="6">
    <location>
        <begin position="97"/>
        <end position="117"/>
    </location>
</feature>
<keyword evidence="10" id="KW-1185">Reference proteome</keyword>
<evidence type="ECO:0000256" key="7">
    <source>
        <dbReference type="SAM" id="SignalP"/>
    </source>
</evidence>
<evidence type="ECO:0000313" key="10">
    <source>
        <dbReference type="Proteomes" id="UP000651977"/>
    </source>
</evidence>
<evidence type="ECO:0000256" key="6">
    <source>
        <dbReference type="SAM" id="Phobius"/>
    </source>
</evidence>
<dbReference type="InterPro" id="IPR037185">
    <property type="entry name" value="EmrE-like"/>
</dbReference>
<feature type="transmembrane region" description="Helical" evidence="6">
    <location>
        <begin position="268"/>
        <end position="289"/>
    </location>
</feature>
<proteinExistence type="inferred from homology"/>
<dbReference type="PANTHER" id="PTHR32322:SF2">
    <property type="entry name" value="EAMA DOMAIN-CONTAINING PROTEIN"/>
    <property type="match status" value="1"/>
</dbReference>
<dbReference type="RefSeq" id="WP_055733947.1">
    <property type="nucleotide sequence ID" value="NZ_BMDY01000024.1"/>
</dbReference>
<feature type="transmembrane region" description="Helical" evidence="6">
    <location>
        <begin position="73"/>
        <end position="91"/>
    </location>
</feature>
<evidence type="ECO:0000256" key="4">
    <source>
        <dbReference type="ARBA" id="ARBA00022989"/>
    </source>
</evidence>
<evidence type="ECO:0000256" key="1">
    <source>
        <dbReference type="ARBA" id="ARBA00004141"/>
    </source>
</evidence>
<name>A0ABQ1I689_9ALTE</name>
<evidence type="ECO:0000256" key="3">
    <source>
        <dbReference type="ARBA" id="ARBA00022692"/>
    </source>
</evidence>
<comment type="subcellular location">
    <subcellularLocation>
        <location evidence="1">Membrane</location>
        <topology evidence="1">Multi-pass membrane protein</topology>
    </subcellularLocation>
</comment>
<keyword evidence="5 6" id="KW-0472">Membrane</keyword>
<gene>
    <name evidence="9" type="ORF">GCM10007414_33170</name>
</gene>
<organism evidence="9 10">
    <name type="scientific">Agarivorans gilvus</name>
    <dbReference type="NCBI Taxonomy" id="680279"/>
    <lineage>
        <taxon>Bacteria</taxon>
        <taxon>Pseudomonadati</taxon>
        <taxon>Pseudomonadota</taxon>
        <taxon>Gammaproteobacteria</taxon>
        <taxon>Alteromonadales</taxon>
        <taxon>Alteromonadaceae</taxon>
        <taxon>Agarivorans</taxon>
    </lineage>
</organism>
<comment type="caution">
    <text evidence="9">The sequence shown here is derived from an EMBL/GenBank/DDBJ whole genome shotgun (WGS) entry which is preliminary data.</text>
</comment>
<reference evidence="10" key="1">
    <citation type="journal article" date="2019" name="Int. J. Syst. Evol. Microbiol.">
        <title>The Global Catalogue of Microorganisms (GCM) 10K type strain sequencing project: providing services to taxonomists for standard genome sequencing and annotation.</title>
        <authorList>
            <consortium name="The Broad Institute Genomics Platform"/>
            <consortium name="The Broad Institute Genome Sequencing Center for Infectious Disease"/>
            <person name="Wu L."/>
            <person name="Ma J."/>
        </authorList>
    </citation>
    <scope>NUCLEOTIDE SEQUENCE [LARGE SCALE GENOMIC DNA]</scope>
    <source>
        <strain evidence="10">CGMCC 1.10131</strain>
    </source>
</reference>
<comment type="similarity">
    <text evidence="2">Belongs to the EamA transporter family.</text>
</comment>
<dbReference type="InterPro" id="IPR050638">
    <property type="entry name" value="AA-Vitamin_Transporters"/>
</dbReference>
<feature type="transmembrane region" description="Helical" evidence="6">
    <location>
        <begin position="183"/>
        <end position="203"/>
    </location>
</feature>
<sequence length="306" mass="33361">MSARILALMWAGLMASSFVASARITDYASPLVTTGLRFGFALLLMTPIYCLTRSRRSLSLRESLYSTSFVLRYLLISGSLVGFFIGLFTALKTTTSLNTSVIYTLVPIIGALFASLFGQATGLRQWLGYLLGAGGAILVLLFTRDGSIEWHKGDAIYLVACCLLAFHVVAVQRWSAKVSAFEGAYLILLFASASLLPMVLVFGELSSVQWLNLHFWKLLAYLTVFTTLITFILQQWVTARAGAACLLGFSYTIPVWGAGYFALTYDDFSLLSSGFGLGLLMVILALLMIDGRFTRVSRGAHGPTLS</sequence>
<evidence type="ECO:0000313" key="9">
    <source>
        <dbReference type="EMBL" id="GGB17113.1"/>
    </source>
</evidence>
<feature type="domain" description="EamA" evidence="8">
    <location>
        <begin position="5"/>
        <end position="140"/>
    </location>
</feature>
<evidence type="ECO:0000256" key="5">
    <source>
        <dbReference type="ARBA" id="ARBA00023136"/>
    </source>
</evidence>
<keyword evidence="7" id="KW-0732">Signal</keyword>
<feature type="chain" id="PRO_5047399418" description="EamA domain-containing protein" evidence="7">
    <location>
        <begin position="23"/>
        <end position="306"/>
    </location>
</feature>
<feature type="transmembrane region" description="Helical" evidence="6">
    <location>
        <begin position="31"/>
        <end position="52"/>
    </location>
</feature>
<accession>A0ABQ1I689</accession>
<feature type="transmembrane region" description="Helical" evidence="6">
    <location>
        <begin position="215"/>
        <end position="234"/>
    </location>
</feature>
<dbReference type="Proteomes" id="UP000651977">
    <property type="component" value="Unassembled WGS sequence"/>
</dbReference>
<feature type="transmembrane region" description="Helical" evidence="6">
    <location>
        <begin position="155"/>
        <end position="171"/>
    </location>
</feature>
<dbReference type="SUPFAM" id="SSF103481">
    <property type="entry name" value="Multidrug resistance efflux transporter EmrE"/>
    <property type="match status" value="1"/>
</dbReference>
<protein>
    <recommendedName>
        <fullName evidence="8">EamA domain-containing protein</fullName>
    </recommendedName>
</protein>
<keyword evidence="4 6" id="KW-1133">Transmembrane helix</keyword>
<feature type="transmembrane region" description="Helical" evidence="6">
    <location>
        <begin position="126"/>
        <end position="143"/>
    </location>
</feature>
<evidence type="ECO:0000256" key="2">
    <source>
        <dbReference type="ARBA" id="ARBA00007362"/>
    </source>
</evidence>
<dbReference type="InterPro" id="IPR000620">
    <property type="entry name" value="EamA_dom"/>
</dbReference>
<dbReference type="EMBL" id="BMDY01000024">
    <property type="protein sequence ID" value="GGB17113.1"/>
    <property type="molecule type" value="Genomic_DNA"/>
</dbReference>
<dbReference type="PANTHER" id="PTHR32322">
    <property type="entry name" value="INNER MEMBRANE TRANSPORTER"/>
    <property type="match status" value="1"/>
</dbReference>
<feature type="transmembrane region" description="Helical" evidence="6">
    <location>
        <begin position="241"/>
        <end position="262"/>
    </location>
</feature>
<evidence type="ECO:0000259" key="8">
    <source>
        <dbReference type="Pfam" id="PF00892"/>
    </source>
</evidence>